<feature type="transmembrane region" description="Helical" evidence="2">
    <location>
        <begin position="261"/>
        <end position="279"/>
    </location>
</feature>
<feature type="compositionally biased region" description="Basic and acidic residues" evidence="1">
    <location>
        <begin position="71"/>
        <end position="105"/>
    </location>
</feature>
<feature type="transmembrane region" description="Helical" evidence="2">
    <location>
        <begin position="219"/>
        <end position="241"/>
    </location>
</feature>
<evidence type="ECO:0000313" key="4">
    <source>
        <dbReference type="Proteomes" id="UP001501470"/>
    </source>
</evidence>
<evidence type="ECO:0000313" key="3">
    <source>
        <dbReference type="EMBL" id="GAA1499516.1"/>
    </source>
</evidence>
<feature type="compositionally biased region" description="Basic and acidic residues" evidence="1">
    <location>
        <begin position="1"/>
        <end position="14"/>
    </location>
</feature>
<dbReference type="EMBL" id="BAAAQD010000001">
    <property type="protein sequence ID" value="GAA1499516.1"/>
    <property type="molecule type" value="Genomic_DNA"/>
</dbReference>
<proteinExistence type="predicted"/>
<feature type="transmembrane region" description="Helical" evidence="2">
    <location>
        <begin position="178"/>
        <end position="198"/>
    </location>
</feature>
<name>A0ABP4K825_9ACTN</name>
<sequence length="364" mass="38394">MSRDLLPPERRGNHDLPPPPGEHRDRTPPPLDDRAGSWEARHQRGTDPGRLPAAPRRTPTTDPQHDLTTGPRDEPQREPRREPTAQPRRELTAEPRRELTAEPRHETTAGLWRGLAAEWRRYLRAEWTKLRTATETVWLVLGIVAATVGVGLVVVLNIPCTTEFCEGDPTKTGLTGVQLGQAVVAILAVLAVGGEYGTGMIHGTLAAMPRRTGVLAAKAVVVTAVIAPAAAVAVAVSALAGRHFLPADVSWPSVLRATGGSVLYLMLIGLLALGVATVVRNAAAAVGVVLALLFLFPILAAAAPDPTWERHLLQVGPMTAGLAVQATTGLDKLPIGPWAGLAVTAAWAVGALLAAVIALEARDA</sequence>
<evidence type="ECO:0000256" key="1">
    <source>
        <dbReference type="SAM" id="MobiDB-lite"/>
    </source>
</evidence>
<dbReference type="Proteomes" id="UP001501470">
    <property type="component" value="Unassembled WGS sequence"/>
</dbReference>
<dbReference type="RefSeq" id="WP_344498409.1">
    <property type="nucleotide sequence ID" value="NZ_BAAAQD010000001.1"/>
</dbReference>
<keyword evidence="4" id="KW-1185">Reference proteome</keyword>
<gene>
    <name evidence="3" type="ORF">GCM10009827_001710</name>
</gene>
<keyword evidence="2" id="KW-0812">Transmembrane</keyword>
<feature type="transmembrane region" description="Helical" evidence="2">
    <location>
        <begin position="284"/>
        <end position="303"/>
    </location>
</feature>
<comment type="caution">
    <text evidence="3">The sequence shown here is derived from an EMBL/GenBank/DDBJ whole genome shotgun (WGS) entry which is preliminary data.</text>
</comment>
<evidence type="ECO:0000256" key="2">
    <source>
        <dbReference type="SAM" id="Phobius"/>
    </source>
</evidence>
<accession>A0ABP4K825</accession>
<feature type="compositionally biased region" description="Basic and acidic residues" evidence="1">
    <location>
        <begin position="21"/>
        <end position="47"/>
    </location>
</feature>
<feature type="transmembrane region" description="Helical" evidence="2">
    <location>
        <begin position="338"/>
        <end position="359"/>
    </location>
</feature>
<feature type="region of interest" description="Disordered" evidence="1">
    <location>
        <begin position="1"/>
        <end position="105"/>
    </location>
</feature>
<protein>
    <submittedName>
        <fullName evidence="3">Uncharacterized protein</fullName>
    </submittedName>
</protein>
<keyword evidence="2" id="KW-1133">Transmembrane helix</keyword>
<reference evidence="4" key="1">
    <citation type="journal article" date="2019" name="Int. J. Syst. Evol. Microbiol.">
        <title>The Global Catalogue of Microorganisms (GCM) 10K type strain sequencing project: providing services to taxonomists for standard genome sequencing and annotation.</title>
        <authorList>
            <consortium name="The Broad Institute Genomics Platform"/>
            <consortium name="The Broad Institute Genome Sequencing Center for Infectious Disease"/>
            <person name="Wu L."/>
            <person name="Ma J."/>
        </authorList>
    </citation>
    <scope>NUCLEOTIDE SEQUENCE [LARGE SCALE GENOMIC DNA]</scope>
    <source>
        <strain evidence="4">JCM 15933</strain>
    </source>
</reference>
<organism evidence="3 4">
    <name type="scientific">Dactylosporangium maewongense</name>
    <dbReference type="NCBI Taxonomy" id="634393"/>
    <lineage>
        <taxon>Bacteria</taxon>
        <taxon>Bacillati</taxon>
        <taxon>Actinomycetota</taxon>
        <taxon>Actinomycetes</taxon>
        <taxon>Micromonosporales</taxon>
        <taxon>Micromonosporaceae</taxon>
        <taxon>Dactylosporangium</taxon>
    </lineage>
</organism>
<keyword evidence="2" id="KW-0472">Membrane</keyword>
<feature type="transmembrane region" description="Helical" evidence="2">
    <location>
        <begin position="137"/>
        <end position="158"/>
    </location>
</feature>
<feature type="compositionally biased region" description="Low complexity" evidence="1">
    <location>
        <begin position="52"/>
        <end position="61"/>
    </location>
</feature>